<dbReference type="Proteomes" id="UP000004699">
    <property type="component" value="Unassembled WGS sequence"/>
</dbReference>
<dbReference type="AlphaFoldDB" id="B8KUN8"/>
<protein>
    <submittedName>
        <fullName evidence="3">Peptidase M23B</fullName>
    </submittedName>
</protein>
<reference evidence="4" key="1">
    <citation type="journal article" date="2013" name="BMC Microbiol.">
        <title>Taxonomy and evolution of bacteriochlorophyll a-containing members of the OM60/NOR5 clade of marine gammaproteobacteria: description of Luminiphilus syltensis gen. nov., sp. nov., reclassification of Haliea rubra as Pseudohaliea rubra gen. nov., comb. nov., and emendation of Chromatocurvus halotolerans.</title>
        <authorList>
            <person name="Spring S."/>
            <person name="Riedel T."/>
            <person name="Sproer C."/>
            <person name="Yan S."/>
            <person name="Harder J."/>
            <person name="Fuchs B.M."/>
        </authorList>
    </citation>
    <scope>NUCLEOTIDE SEQUENCE [LARGE SCALE GENOMIC DNA]</scope>
    <source>
        <strain evidence="4">NOR51-B</strain>
    </source>
</reference>
<dbReference type="HOGENOM" id="CLU_029425_4_0_6"/>
<accession>B8KUN8</accession>
<dbReference type="FunFam" id="2.70.70.10:FF:000003">
    <property type="entry name" value="Murein hydrolase activator EnvC"/>
    <property type="match status" value="1"/>
</dbReference>
<feature type="domain" description="M23ase beta-sheet core" evidence="2">
    <location>
        <begin position="271"/>
        <end position="364"/>
    </location>
</feature>
<evidence type="ECO:0000259" key="2">
    <source>
        <dbReference type="Pfam" id="PF01551"/>
    </source>
</evidence>
<evidence type="ECO:0000313" key="3">
    <source>
        <dbReference type="EMBL" id="EED36231.1"/>
    </source>
</evidence>
<keyword evidence="4" id="KW-1185">Reference proteome</keyword>
<keyword evidence="1" id="KW-0175">Coiled coil</keyword>
<dbReference type="Pfam" id="PF01551">
    <property type="entry name" value="Peptidase_M23"/>
    <property type="match status" value="1"/>
</dbReference>
<name>B8KUN8_9GAMM</name>
<dbReference type="STRING" id="565045.NOR51B_2180"/>
<gene>
    <name evidence="3" type="ORF">NOR51B_2180</name>
</gene>
<sequence length="370" mass="41644">MLGIALSEMVLADDEQATADQLEQLKSEIKKIQQRMQAQEDQRDALQVSLRETELDINRLDKQLARVAKSIDAETSKLERLESERIQLEDEVTAEKEALNSDLRNLWSLQQGGGLRILFGDQEPQRVARNLAYYELLLDSRGEQIARLRGLAEKLAANASAIRVTRDALDSDRRQLASQRDRSQALRKKREQTVAEIERQIGRDGDRMAKLEGDRKRLTNLLSQLKSAVPVMKAPGDYPPFVKSRSAIKRPVDGKPRNRFGEQRNAGNMRWRGWIIPARGGADVKAIYFGRVVYADWLRGHGLLLIIDHGDGWLSLYGQNRTLQKQVGDWVSPDDTIATVGASGGAIFPALYFEIRKDGDPVDPGKWVPG</sequence>
<dbReference type="InterPro" id="IPR016047">
    <property type="entry name" value="M23ase_b-sheet_dom"/>
</dbReference>
<dbReference type="InterPro" id="IPR011055">
    <property type="entry name" value="Dup_hybrid_motif"/>
</dbReference>
<evidence type="ECO:0000256" key="1">
    <source>
        <dbReference type="SAM" id="Coils"/>
    </source>
</evidence>
<dbReference type="InterPro" id="IPR050570">
    <property type="entry name" value="Cell_wall_metabolism_enzyme"/>
</dbReference>
<dbReference type="eggNOG" id="COG4942">
    <property type="taxonomic scope" value="Bacteria"/>
</dbReference>
<dbReference type="Gene3D" id="6.10.250.3150">
    <property type="match status" value="1"/>
</dbReference>
<proteinExistence type="predicted"/>
<dbReference type="PANTHER" id="PTHR21666">
    <property type="entry name" value="PEPTIDASE-RELATED"/>
    <property type="match status" value="1"/>
</dbReference>
<dbReference type="PANTHER" id="PTHR21666:SF270">
    <property type="entry name" value="MUREIN HYDROLASE ACTIVATOR ENVC"/>
    <property type="match status" value="1"/>
</dbReference>
<dbReference type="CDD" id="cd12797">
    <property type="entry name" value="M23_peptidase"/>
    <property type="match status" value="1"/>
</dbReference>
<dbReference type="SUPFAM" id="SSF51261">
    <property type="entry name" value="Duplicated hybrid motif"/>
    <property type="match status" value="1"/>
</dbReference>
<feature type="coiled-coil region" evidence="1">
    <location>
        <begin position="12"/>
        <end position="98"/>
    </location>
</feature>
<evidence type="ECO:0000313" key="4">
    <source>
        <dbReference type="Proteomes" id="UP000004699"/>
    </source>
</evidence>
<dbReference type="GO" id="GO:0004222">
    <property type="term" value="F:metalloendopeptidase activity"/>
    <property type="evidence" value="ECO:0007669"/>
    <property type="project" value="TreeGrafter"/>
</dbReference>
<dbReference type="Gene3D" id="2.70.70.10">
    <property type="entry name" value="Glucose Permease (Domain IIA)"/>
    <property type="match status" value="1"/>
</dbReference>
<dbReference type="EMBL" id="DS999411">
    <property type="protein sequence ID" value="EED36231.1"/>
    <property type="molecule type" value="Genomic_DNA"/>
</dbReference>
<organism evidence="3 4">
    <name type="scientific">Luminiphilus syltensis NOR5-1B</name>
    <dbReference type="NCBI Taxonomy" id="565045"/>
    <lineage>
        <taxon>Bacteria</taxon>
        <taxon>Pseudomonadati</taxon>
        <taxon>Pseudomonadota</taxon>
        <taxon>Gammaproteobacteria</taxon>
        <taxon>Cellvibrionales</taxon>
        <taxon>Halieaceae</taxon>
        <taxon>Luminiphilus</taxon>
    </lineage>
</organism>